<proteinExistence type="inferred from homology"/>
<evidence type="ECO:0000313" key="8">
    <source>
        <dbReference type="Proteomes" id="UP001500795"/>
    </source>
</evidence>
<dbReference type="InterPro" id="IPR036291">
    <property type="entry name" value="NAD(P)-bd_dom_sf"/>
</dbReference>
<name>A0ABP6WFM4_9GAMM</name>
<evidence type="ECO:0000256" key="2">
    <source>
        <dbReference type="ARBA" id="ARBA00023002"/>
    </source>
</evidence>
<dbReference type="PROSITE" id="PS00670">
    <property type="entry name" value="D_2_HYDROXYACID_DH_2"/>
    <property type="match status" value="1"/>
</dbReference>
<dbReference type="Pfam" id="PF00389">
    <property type="entry name" value="2-Hacid_dh"/>
    <property type="match status" value="1"/>
</dbReference>
<evidence type="ECO:0000259" key="5">
    <source>
        <dbReference type="Pfam" id="PF00389"/>
    </source>
</evidence>
<keyword evidence="2 4" id="KW-0560">Oxidoreductase</keyword>
<protein>
    <submittedName>
        <fullName evidence="7">D-2-hydroxyacid dehydrogenase</fullName>
    </submittedName>
</protein>
<evidence type="ECO:0000313" key="7">
    <source>
        <dbReference type="EMBL" id="GAA3549696.1"/>
    </source>
</evidence>
<sequence length="317" mass="34895">MKLAFLDTDTLAPGIHLRPPGFAHQWQGYGHTLPEQVMQRLADVDIAIVNKIKLTRELLTALPRLRLVAIAATGSDNVDLAACRELGIAVCNIRDYSRNSVPEHVLALIMALSRNLLAYHKSVQAGRWQASGQFCYFDYPIRDLAGQILGLIGYGTIARDVEKLAKALGMQVMVAARKGQAASPGRVEFDELLTRADIISLHCPLNADTRHLISHREFELMRPHSLLINAGRGGLVDEDALLTALARRQIAGAGFDVVSEEPPAPEHPLMKAARQYPNFILTPHVAWASQAAMQRLADQLIDNIEAFVAGREQNRLV</sequence>
<dbReference type="InterPro" id="IPR029753">
    <property type="entry name" value="D-isomer_DH_CS"/>
</dbReference>
<feature type="domain" description="D-isomer specific 2-hydroxyacid dehydrogenase catalytic" evidence="5">
    <location>
        <begin position="33"/>
        <end position="315"/>
    </location>
</feature>
<accession>A0ABP6WFM4</accession>
<dbReference type="SUPFAM" id="SSF52283">
    <property type="entry name" value="Formate/glycerate dehydrogenase catalytic domain-like"/>
    <property type="match status" value="1"/>
</dbReference>
<keyword evidence="3" id="KW-0520">NAD</keyword>
<dbReference type="InterPro" id="IPR050418">
    <property type="entry name" value="D-iso_2-hydroxyacid_DH_PdxB"/>
</dbReference>
<evidence type="ECO:0000256" key="1">
    <source>
        <dbReference type="ARBA" id="ARBA00005854"/>
    </source>
</evidence>
<dbReference type="EMBL" id="BAABCX010000006">
    <property type="protein sequence ID" value="GAA3549696.1"/>
    <property type="molecule type" value="Genomic_DNA"/>
</dbReference>
<dbReference type="RefSeq" id="WP_344959859.1">
    <property type="nucleotide sequence ID" value="NZ_BAABCX010000006.1"/>
</dbReference>
<evidence type="ECO:0000256" key="4">
    <source>
        <dbReference type="RuleBase" id="RU003719"/>
    </source>
</evidence>
<dbReference type="PANTHER" id="PTHR43761:SF1">
    <property type="entry name" value="D-ISOMER SPECIFIC 2-HYDROXYACID DEHYDROGENASE CATALYTIC DOMAIN-CONTAINING PROTEIN-RELATED"/>
    <property type="match status" value="1"/>
</dbReference>
<dbReference type="InterPro" id="IPR006140">
    <property type="entry name" value="D-isomer_DH_NAD-bd"/>
</dbReference>
<gene>
    <name evidence="7" type="ORF">GCM10022394_32340</name>
</gene>
<dbReference type="Proteomes" id="UP001500795">
    <property type="component" value="Unassembled WGS sequence"/>
</dbReference>
<feature type="domain" description="D-isomer specific 2-hydroxyacid dehydrogenase NAD-binding" evidence="6">
    <location>
        <begin position="106"/>
        <end position="286"/>
    </location>
</feature>
<dbReference type="Pfam" id="PF02826">
    <property type="entry name" value="2-Hacid_dh_C"/>
    <property type="match status" value="1"/>
</dbReference>
<organism evidence="7 8">
    <name type="scientific">Zobellella aerophila</name>
    <dbReference type="NCBI Taxonomy" id="870480"/>
    <lineage>
        <taxon>Bacteria</taxon>
        <taxon>Pseudomonadati</taxon>
        <taxon>Pseudomonadota</taxon>
        <taxon>Gammaproteobacteria</taxon>
        <taxon>Aeromonadales</taxon>
        <taxon>Aeromonadaceae</taxon>
        <taxon>Zobellella</taxon>
    </lineage>
</organism>
<dbReference type="PANTHER" id="PTHR43761">
    <property type="entry name" value="D-ISOMER SPECIFIC 2-HYDROXYACID DEHYDROGENASE FAMILY PROTEIN (AFU_ORTHOLOGUE AFUA_1G13630)"/>
    <property type="match status" value="1"/>
</dbReference>
<comment type="caution">
    <text evidence="7">The sequence shown here is derived from an EMBL/GenBank/DDBJ whole genome shotgun (WGS) entry which is preliminary data.</text>
</comment>
<evidence type="ECO:0000256" key="3">
    <source>
        <dbReference type="ARBA" id="ARBA00023027"/>
    </source>
</evidence>
<comment type="similarity">
    <text evidence="1 4">Belongs to the D-isomer specific 2-hydroxyacid dehydrogenase family.</text>
</comment>
<reference evidence="8" key="1">
    <citation type="journal article" date="2019" name="Int. J. Syst. Evol. Microbiol.">
        <title>The Global Catalogue of Microorganisms (GCM) 10K type strain sequencing project: providing services to taxonomists for standard genome sequencing and annotation.</title>
        <authorList>
            <consortium name="The Broad Institute Genomics Platform"/>
            <consortium name="The Broad Institute Genome Sequencing Center for Infectious Disease"/>
            <person name="Wu L."/>
            <person name="Ma J."/>
        </authorList>
    </citation>
    <scope>NUCLEOTIDE SEQUENCE [LARGE SCALE GENOMIC DNA]</scope>
    <source>
        <strain evidence="8">JCM 17110</strain>
    </source>
</reference>
<evidence type="ECO:0000259" key="6">
    <source>
        <dbReference type="Pfam" id="PF02826"/>
    </source>
</evidence>
<dbReference type="SUPFAM" id="SSF51735">
    <property type="entry name" value="NAD(P)-binding Rossmann-fold domains"/>
    <property type="match status" value="1"/>
</dbReference>
<keyword evidence="8" id="KW-1185">Reference proteome</keyword>
<dbReference type="InterPro" id="IPR006139">
    <property type="entry name" value="D-isomer_2_OHA_DH_cat_dom"/>
</dbReference>
<dbReference type="Gene3D" id="3.40.50.720">
    <property type="entry name" value="NAD(P)-binding Rossmann-like Domain"/>
    <property type="match status" value="2"/>
</dbReference>
<dbReference type="CDD" id="cd12162">
    <property type="entry name" value="2-Hacid_dh_4"/>
    <property type="match status" value="1"/>
</dbReference>